<dbReference type="InterPro" id="IPR010998">
    <property type="entry name" value="Integrase_recombinase_N"/>
</dbReference>
<dbReference type="Gene3D" id="3.30.160.390">
    <property type="entry name" value="Integrase, DNA-binding domain"/>
    <property type="match status" value="1"/>
</dbReference>
<dbReference type="Proteomes" id="UP000239273">
    <property type="component" value="Unassembled WGS sequence"/>
</dbReference>
<dbReference type="Gene3D" id="1.10.443.10">
    <property type="entry name" value="Intergrase catalytic core"/>
    <property type="match status" value="1"/>
</dbReference>
<name>A0A2S7XLJ9_9GAMM</name>
<dbReference type="GO" id="GO:0006310">
    <property type="term" value="P:DNA recombination"/>
    <property type="evidence" value="ECO:0007669"/>
    <property type="project" value="UniProtKB-KW"/>
</dbReference>
<evidence type="ECO:0000313" key="9">
    <source>
        <dbReference type="Proteomes" id="UP001156660"/>
    </source>
</evidence>
<reference evidence="6" key="1">
    <citation type="journal article" date="2014" name="Int. J. Syst. Evol. Microbiol.">
        <title>Complete genome of a new Firmicutes species belonging to the dominant human colonic microbiota ('Ruminococcus bicirculans') reveals two chromosomes and a selective capacity to utilize plant glucans.</title>
        <authorList>
            <consortium name="NISC Comparative Sequencing Program"/>
            <person name="Wegmann U."/>
            <person name="Louis P."/>
            <person name="Goesmann A."/>
            <person name="Henrissat B."/>
            <person name="Duncan S.H."/>
            <person name="Flint H.J."/>
        </authorList>
    </citation>
    <scope>NUCLEOTIDE SEQUENCE</scope>
    <source>
        <strain evidence="6">NBRC 105001</strain>
    </source>
</reference>
<dbReference type="InterPro" id="IPR050808">
    <property type="entry name" value="Phage_Integrase"/>
</dbReference>
<dbReference type="SUPFAM" id="SSF56349">
    <property type="entry name" value="DNA breaking-rejoining enzymes"/>
    <property type="match status" value="1"/>
</dbReference>
<dbReference type="Pfam" id="PF00589">
    <property type="entry name" value="Phage_integrase"/>
    <property type="match status" value="1"/>
</dbReference>
<comment type="caution">
    <text evidence="7">The sequence shown here is derived from an EMBL/GenBank/DDBJ whole genome shotgun (WGS) entry which is preliminary data.</text>
</comment>
<dbReference type="GO" id="GO:0003677">
    <property type="term" value="F:DNA binding"/>
    <property type="evidence" value="ECO:0007669"/>
    <property type="project" value="UniProtKB-KW"/>
</dbReference>
<evidence type="ECO:0000256" key="3">
    <source>
        <dbReference type="ARBA" id="ARBA00023125"/>
    </source>
</evidence>
<dbReference type="InterPro" id="IPR025166">
    <property type="entry name" value="Integrase_DNA_bind_dom"/>
</dbReference>
<dbReference type="Gene3D" id="1.10.150.130">
    <property type="match status" value="1"/>
</dbReference>
<proteinExistence type="inferred from homology"/>
<evidence type="ECO:0000313" key="6">
    <source>
        <dbReference type="EMBL" id="GLR75742.1"/>
    </source>
</evidence>
<organism evidence="7 8">
    <name type="scientific">Aliivibrio sifiae</name>
    <dbReference type="NCBI Taxonomy" id="566293"/>
    <lineage>
        <taxon>Bacteria</taxon>
        <taxon>Pseudomonadati</taxon>
        <taxon>Pseudomonadota</taxon>
        <taxon>Gammaproteobacteria</taxon>
        <taxon>Vibrionales</taxon>
        <taxon>Vibrionaceae</taxon>
        <taxon>Aliivibrio</taxon>
    </lineage>
</organism>
<keyword evidence="3" id="KW-0238">DNA-binding</keyword>
<evidence type="ECO:0000256" key="1">
    <source>
        <dbReference type="ARBA" id="ARBA00008857"/>
    </source>
</evidence>
<dbReference type="RefSeq" id="WP_105063465.1">
    <property type="nucleotide sequence ID" value="NZ_BSOU01000006.1"/>
</dbReference>
<evidence type="ECO:0000259" key="5">
    <source>
        <dbReference type="PROSITE" id="PS51898"/>
    </source>
</evidence>
<comment type="similarity">
    <text evidence="1">Belongs to the 'phage' integrase family.</text>
</comment>
<dbReference type="InterPro" id="IPR038488">
    <property type="entry name" value="Integrase_DNA-bd_sf"/>
</dbReference>
<keyword evidence="2" id="KW-0229">DNA integration</keyword>
<reference evidence="7 8" key="2">
    <citation type="submission" date="2016-12" db="EMBL/GenBank/DDBJ databases">
        <title>Diversity of luminous bacteria.</title>
        <authorList>
            <person name="Yoshizawa S."/>
            <person name="Kogure K."/>
        </authorList>
    </citation>
    <scope>NUCLEOTIDE SEQUENCE [LARGE SCALE GENOMIC DNA]</scope>
    <source>
        <strain evidence="7 8">NBRC 105001</strain>
    </source>
</reference>
<gene>
    <name evidence="7" type="ORF">BTO23_10445</name>
    <name evidence="6" type="ORF">GCM10007855_26160</name>
</gene>
<dbReference type="InterPro" id="IPR002104">
    <property type="entry name" value="Integrase_catalytic"/>
</dbReference>
<keyword evidence="4" id="KW-0233">DNA recombination</keyword>
<protein>
    <submittedName>
        <fullName evidence="7">Integrase</fullName>
    </submittedName>
</protein>
<evidence type="ECO:0000256" key="4">
    <source>
        <dbReference type="ARBA" id="ARBA00023172"/>
    </source>
</evidence>
<dbReference type="PANTHER" id="PTHR30629">
    <property type="entry name" value="PROPHAGE INTEGRASE"/>
    <property type="match status" value="1"/>
</dbReference>
<sequence length="447" mass="52156">MLTATQIQSAVNKSSSYYLWDQSGQRGTGRLGVKVLPSGKKQFVFRYYQQRKERFISLGLFRSRTNGMTLVEAREKMQEFSALLMQGKDPKKHIEQLAIEEKKIEDEHNEKGTLKELFHSYTERMKIDGKRTYKAVLVSLEKEFYPYISSDTKACDVTTNQIKFVISKIIQRGGETVSNRVRSYIMAAFNHGMKFDNDPRYFSLHSTFDIKFNPVNPIPRQKNAERVGERFLDWDELKRFLIDLNSDYGSFNMGKDFRNLAQLCIYLGGQRPYEIITLSWSNVNWKERFIIIERGLSKNNREHTVPLNELAYQALLNQYELSGDGKYMFPNPNDATRHALTCSFGRSITRYREEKQMAHFSPRDLRRTCKTLMGACRIDKQTRDRLQNHALQDVSSKHYDRYDYFDDKLEALIIWNDKLKDLIDYKPPSLALVPSLSVGKVTLTLAK</sequence>
<feature type="domain" description="Tyr recombinase" evidence="5">
    <location>
        <begin position="227"/>
        <end position="413"/>
    </location>
</feature>
<accession>A0A2S7XLJ9</accession>
<dbReference type="InterPro" id="IPR011010">
    <property type="entry name" value="DNA_brk_join_enz"/>
</dbReference>
<dbReference type="EMBL" id="MSCP01000001">
    <property type="protein sequence ID" value="PQJ94453.1"/>
    <property type="molecule type" value="Genomic_DNA"/>
</dbReference>
<reference evidence="6" key="4">
    <citation type="submission" date="2023-01" db="EMBL/GenBank/DDBJ databases">
        <title>Draft genome sequence of Aliivibrio sifiae strain NBRC 105001.</title>
        <authorList>
            <person name="Sun Q."/>
            <person name="Mori K."/>
        </authorList>
    </citation>
    <scope>NUCLEOTIDE SEQUENCE</scope>
    <source>
        <strain evidence="6">NBRC 105001</strain>
    </source>
</reference>
<dbReference type="Pfam" id="PF13356">
    <property type="entry name" value="Arm-DNA-bind_3"/>
    <property type="match status" value="1"/>
</dbReference>
<dbReference type="OrthoDB" id="9795573at2"/>
<dbReference type="InterPro" id="IPR013762">
    <property type="entry name" value="Integrase-like_cat_sf"/>
</dbReference>
<dbReference type="PROSITE" id="PS51898">
    <property type="entry name" value="TYR_RECOMBINASE"/>
    <property type="match status" value="1"/>
</dbReference>
<dbReference type="EMBL" id="BSOU01000006">
    <property type="protein sequence ID" value="GLR75742.1"/>
    <property type="molecule type" value="Genomic_DNA"/>
</dbReference>
<dbReference type="GO" id="GO:0015074">
    <property type="term" value="P:DNA integration"/>
    <property type="evidence" value="ECO:0007669"/>
    <property type="project" value="UniProtKB-KW"/>
</dbReference>
<evidence type="ECO:0000256" key="2">
    <source>
        <dbReference type="ARBA" id="ARBA00022908"/>
    </source>
</evidence>
<dbReference type="Proteomes" id="UP001156660">
    <property type="component" value="Unassembled WGS sequence"/>
</dbReference>
<evidence type="ECO:0000313" key="7">
    <source>
        <dbReference type="EMBL" id="PQJ94453.1"/>
    </source>
</evidence>
<evidence type="ECO:0000313" key="8">
    <source>
        <dbReference type="Proteomes" id="UP000239273"/>
    </source>
</evidence>
<dbReference type="AlphaFoldDB" id="A0A2S7XLJ9"/>
<keyword evidence="9" id="KW-1185">Reference proteome</keyword>
<dbReference type="PANTHER" id="PTHR30629:SF2">
    <property type="entry name" value="PROPHAGE INTEGRASE INTS-RELATED"/>
    <property type="match status" value="1"/>
</dbReference>
<reference evidence="9" key="3">
    <citation type="journal article" date="2019" name="Int. J. Syst. Evol. Microbiol.">
        <title>The Global Catalogue of Microorganisms (GCM) 10K type strain sequencing project: providing services to taxonomists for standard genome sequencing and annotation.</title>
        <authorList>
            <consortium name="The Broad Institute Genomics Platform"/>
            <consortium name="The Broad Institute Genome Sequencing Center for Infectious Disease"/>
            <person name="Wu L."/>
            <person name="Ma J."/>
        </authorList>
    </citation>
    <scope>NUCLEOTIDE SEQUENCE [LARGE SCALE GENOMIC DNA]</scope>
    <source>
        <strain evidence="9">NBRC 105001</strain>
    </source>
</reference>
<dbReference type="CDD" id="cd00801">
    <property type="entry name" value="INT_P4_C"/>
    <property type="match status" value="1"/>
</dbReference>